<gene>
    <name evidence="3" type="ORF">ARMGADRAFT_295897</name>
</gene>
<protein>
    <submittedName>
        <fullName evidence="3">Uncharacterized protein</fullName>
    </submittedName>
</protein>
<accession>A0A2H3DFU8</accession>
<name>A0A2H3DFU8_ARMGA</name>
<proteinExistence type="predicted"/>
<evidence type="ECO:0000256" key="1">
    <source>
        <dbReference type="SAM" id="MobiDB-lite"/>
    </source>
</evidence>
<evidence type="ECO:0000256" key="2">
    <source>
        <dbReference type="SAM" id="Phobius"/>
    </source>
</evidence>
<keyword evidence="4" id="KW-1185">Reference proteome</keyword>
<dbReference type="Proteomes" id="UP000217790">
    <property type="component" value="Unassembled WGS sequence"/>
</dbReference>
<organism evidence="3 4">
    <name type="scientific">Armillaria gallica</name>
    <name type="common">Bulbous honey fungus</name>
    <name type="synonym">Armillaria bulbosa</name>
    <dbReference type="NCBI Taxonomy" id="47427"/>
    <lineage>
        <taxon>Eukaryota</taxon>
        <taxon>Fungi</taxon>
        <taxon>Dikarya</taxon>
        <taxon>Basidiomycota</taxon>
        <taxon>Agaricomycotina</taxon>
        <taxon>Agaricomycetes</taxon>
        <taxon>Agaricomycetidae</taxon>
        <taxon>Agaricales</taxon>
        <taxon>Marasmiineae</taxon>
        <taxon>Physalacriaceae</taxon>
        <taxon>Armillaria</taxon>
    </lineage>
</organism>
<keyword evidence="2" id="KW-0812">Transmembrane</keyword>
<dbReference type="EMBL" id="KZ293665">
    <property type="protein sequence ID" value="PBK90322.1"/>
    <property type="molecule type" value="Genomic_DNA"/>
</dbReference>
<sequence length="95" mass="10965">MSYAPPPYEDSQWPSLKPPRHKALRRRYHPYARRGSILPPSPLSSWNEIVHEEFTKQTVGMVNGPTGRWKTVFAILVVLAIFLRVGENICRCDVF</sequence>
<dbReference type="AlphaFoldDB" id="A0A2H3DFU8"/>
<dbReference type="InParanoid" id="A0A2H3DFU8"/>
<reference evidence="4" key="1">
    <citation type="journal article" date="2017" name="Nat. Ecol. Evol.">
        <title>Genome expansion and lineage-specific genetic innovations in the forest pathogenic fungi Armillaria.</title>
        <authorList>
            <person name="Sipos G."/>
            <person name="Prasanna A.N."/>
            <person name="Walter M.C."/>
            <person name="O'Connor E."/>
            <person name="Balint B."/>
            <person name="Krizsan K."/>
            <person name="Kiss B."/>
            <person name="Hess J."/>
            <person name="Varga T."/>
            <person name="Slot J."/>
            <person name="Riley R."/>
            <person name="Boka B."/>
            <person name="Rigling D."/>
            <person name="Barry K."/>
            <person name="Lee J."/>
            <person name="Mihaltcheva S."/>
            <person name="LaButti K."/>
            <person name="Lipzen A."/>
            <person name="Waldron R."/>
            <person name="Moloney N.M."/>
            <person name="Sperisen C."/>
            <person name="Kredics L."/>
            <person name="Vagvoelgyi C."/>
            <person name="Patrignani A."/>
            <person name="Fitzpatrick D."/>
            <person name="Nagy I."/>
            <person name="Doyle S."/>
            <person name="Anderson J.B."/>
            <person name="Grigoriev I.V."/>
            <person name="Gueldener U."/>
            <person name="Muensterkoetter M."/>
            <person name="Nagy L.G."/>
        </authorList>
    </citation>
    <scope>NUCLEOTIDE SEQUENCE [LARGE SCALE GENOMIC DNA]</scope>
    <source>
        <strain evidence="4">Ar21-2</strain>
    </source>
</reference>
<evidence type="ECO:0000313" key="3">
    <source>
        <dbReference type="EMBL" id="PBK90322.1"/>
    </source>
</evidence>
<feature type="region of interest" description="Disordered" evidence="1">
    <location>
        <begin position="1"/>
        <end position="20"/>
    </location>
</feature>
<keyword evidence="2" id="KW-0472">Membrane</keyword>
<keyword evidence="2" id="KW-1133">Transmembrane helix</keyword>
<evidence type="ECO:0000313" key="4">
    <source>
        <dbReference type="Proteomes" id="UP000217790"/>
    </source>
</evidence>
<feature type="transmembrane region" description="Helical" evidence="2">
    <location>
        <begin position="69"/>
        <end position="86"/>
    </location>
</feature>